<evidence type="ECO:0000256" key="11">
    <source>
        <dbReference type="ARBA" id="ARBA00023303"/>
    </source>
</evidence>
<evidence type="ECO:0000313" key="14">
    <source>
        <dbReference type="Proteomes" id="UP000678499"/>
    </source>
</evidence>
<feature type="transmembrane region" description="Helical" evidence="12">
    <location>
        <begin position="90"/>
        <end position="109"/>
    </location>
</feature>
<evidence type="ECO:0000256" key="6">
    <source>
        <dbReference type="ARBA" id="ARBA00022868"/>
    </source>
</evidence>
<feature type="transmembrane region" description="Helical" evidence="12">
    <location>
        <begin position="28"/>
        <end position="48"/>
    </location>
</feature>
<feature type="transmembrane region" description="Helical" evidence="12">
    <location>
        <begin position="254"/>
        <end position="277"/>
    </location>
</feature>
<dbReference type="EMBL" id="OA884658">
    <property type="protein sequence ID" value="CAD7281102.1"/>
    <property type="molecule type" value="Genomic_DNA"/>
</dbReference>
<keyword evidence="8 12" id="KW-1133">Transmembrane helix</keyword>
<dbReference type="GO" id="GO:0034220">
    <property type="term" value="P:monoatomic ion transmembrane transport"/>
    <property type="evidence" value="ECO:0007669"/>
    <property type="project" value="UniProtKB-KW"/>
</dbReference>
<evidence type="ECO:0000256" key="7">
    <source>
        <dbReference type="ARBA" id="ARBA00022949"/>
    </source>
</evidence>
<dbReference type="OrthoDB" id="5867527at2759"/>
<keyword evidence="4" id="KW-1003">Cell membrane</keyword>
<keyword evidence="5 12" id="KW-0812">Transmembrane</keyword>
<reference evidence="13" key="1">
    <citation type="submission" date="2020-11" db="EMBL/GenBank/DDBJ databases">
        <authorList>
            <person name="Tran Van P."/>
        </authorList>
    </citation>
    <scope>NUCLEOTIDE SEQUENCE</scope>
</reference>
<dbReference type="GO" id="GO:0005921">
    <property type="term" value="C:gap junction"/>
    <property type="evidence" value="ECO:0007669"/>
    <property type="project" value="UniProtKB-SubCell"/>
</dbReference>
<protein>
    <recommendedName>
        <fullName evidence="12">Innexin</fullName>
    </recommendedName>
</protein>
<evidence type="ECO:0000256" key="5">
    <source>
        <dbReference type="ARBA" id="ARBA00022692"/>
    </source>
</evidence>
<comment type="similarity">
    <text evidence="12">Belongs to the pannexin family.</text>
</comment>
<evidence type="ECO:0000256" key="1">
    <source>
        <dbReference type="ARBA" id="ARBA00004610"/>
    </source>
</evidence>
<accession>A0A7R9BVN5</accession>
<dbReference type="GO" id="GO:0005243">
    <property type="term" value="F:gap junction channel activity"/>
    <property type="evidence" value="ECO:0007669"/>
    <property type="project" value="TreeGrafter"/>
</dbReference>
<dbReference type="InterPro" id="IPR000990">
    <property type="entry name" value="Innexin"/>
</dbReference>
<keyword evidence="3 12" id="KW-0813">Transport</keyword>
<dbReference type="PANTHER" id="PTHR11893:SF39">
    <property type="entry name" value="INNEXIN INX1"/>
    <property type="match status" value="1"/>
</dbReference>
<keyword evidence="6" id="KW-0303">Gap junction</keyword>
<dbReference type="EMBL" id="CAJPEX010002621">
    <property type="protein sequence ID" value="CAG0921254.1"/>
    <property type="molecule type" value="Genomic_DNA"/>
</dbReference>
<evidence type="ECO:0000256" key="4">
    <source>
        <dbReference type="ARBA" id="ARBA00022475"/>
    </source>
</evidence>
<feature type="transmembrane region" description="Helical" evidence="12">
    <location>
        <begin position="158"/>
        <end position="179"/>
    </location>
</feature>
<evidence type="ECO:0000256" key="2">
    <source>
        <dbReference type="ARBA" id="ARBA00004651"/>
    </source>
</evidence>
<dbReference type="PANTHER" id="PTHR11893">
    <property type="entry name" value="INNEXIN"/>
    <property type="match status" value="1"/>
</dbReference>
<dbReference type="Proteomes" id="UP000678499">
    <property type="component" value="Unassembled WGS sequence"/>
</dbReference>
<keyword evidence="9 12" id="KW-0406">Ion transport</keyword>
<sequence>MFELLSSLGSWVKRQEITTDNAVFRLHYMFTALLLLCFSAIITASQFIGDPIECMGDKSIPGNVRMIELESSFGLVNPAGHEDEKKYYTYYQWVVFVLFLQAMLCYFPKWLWDMWESNLLSTIVVGLNYGMITEEEKESKKKTLIDYMLKHIKHHNMYAIKYFFCEVLCLINIIGQMYLMNAFFDGEFMQYGRKVTDFSDMDQDNRIDPMVYVFPRITKCTFHKFGPSGTIMRSDFLCVLPLNIFNEKSFVFLWFWYIIIATLLSALVLFRIAIIALPSTRAHIFHFYNRIISKDTAAAISRKTSLGDWWVMFMLGSNMDPLIYREVMSELAKKIEISSSNSL</sequence>
<evidence type="ECO:0000256" key="10">
    <source>
        <dbReference type="ARBA" id="ARBA00023136"/>
    </source>
</evidence>
<evidence type="ECO:0000256" key="3">
    <source>
        <dbReference type="ARBA" id="ARBA00022448"/>
    </source>
</evidence>
<comment type="subcellular location">
    <subcellularLocation>
        <location evidence="1">Cell junction</location>
        <location evidence="1">Gap junction</location>
    </subcellularLocation>
    <subcellularLocation>
        <location evidence="2 12">Cell membrane</location>
        <topology evidence="2 12">Multi-pass membrane protein</topology>
    </subcellularLocation>
</comment>
<evidence type="ECO:0000313" key="13">
    <source>
        <dbReference type="EMBL" id="CAD7281102.1"/>
    </source>
</evidence>
<evidence type="ECO:0000256" key="9">
    <source>
        <dbReference type="ARBA" id="ARBA00023065"/>
    </source>
</evidence>
<proteinExistence type="inferred from homology"/>
<dbReference type="AlphaFoldDB" id="A0A7R9BVN5"/>
<keyword evidence="11 12" id="KW-0407">Ion channel</keyword>
<dbReference type="PROSITE" id="PS51013">
    <property type="entry name" value="PANNEXIN"/>
    <property type="match status" value="1"/>
</dbReference>
<evidence type="ECO:0000256" key="8">
    <source>
        <dbReference type="ARBA" id="ARBA00022989"/>
    </source>
</evidence>
<keyword evidence="10 12" id="KW-0472">Membrane</keyword>
<keyword evidence="14" id="KW-1185">Reference proteome</keyword>
<gene>
    <name evidence="12" type="primary">inx</name>
    <name evidence="13" type="ORF">NMOB1V02_LOCUS8754</name>
</gene>
<keyword evidence="7" id="KW-0965">Cell junction</keyword>
<comment type="function">
    <text evidence="12">Structural component of the gap junctions.</text>
</comment>
<dbReference type="PRINTS" id="PR01262">
    <property type="entry name" value="INNEXIN"/>
</dbReference>
<organism evidence="13">
    <name type="scientific">Notodromas monacha</name>
    <dbReference type="NCBI Taxonomy" id="399045"/>
    <lineage>
        <taxon>Eukaryota</taxon>
        <taxon>Metazoa</taxon>
        <taxon>Ecdysozoa</taxon>
        <taxon>Arthropoda</taxon>
        <taxon>Crustacea</taxon>
        <taxon>Oligostraca</taxon>
        <taxon>Ostracoda</taxon>
        <taxon>Podocopa</taxon>
        <taxon>Podocopida</taxon>
        <taxon>Cypridocopina</taxon>
        <taxon>Cypridoidea</taxon>
        <taxon>Cyprididae</taxon>
        <taxon>Notodromas</taxon>
    </lineage>
</organism>
<name>A0A7R9BVN5_9CRUS</name>
<evidence type="ECO:0000256" key="12">
    <source>
        <dbReference type="RuleBase" id="RU010713"/>
    </source>
</evidence>
<dbReference type="Pfam" id="PF00876">
    <property type="entry name" value="Innexin"/>
    <property type="match status" value="1"/>
</dbReference>
<dbReference type="GO" id="GO:0005886">
    <property type="term" value="C:plasma membrane"/>
    <property type="evidence" value="ECO:0007669"/>
    <property type="project" value="UniProtKB-SubCell"/>
</dbReference>